<keyword evidence="2" id="KW-1185">Reference proteome</keyword>
<dbReference type="STRING" id="3775.A0A1Q3BJ19"/>
<dbReference type="EMBL" id="BDDD01000593">
    <property type="protein sequence ID" value="GAV67918.1"/>
    <property type="molecule type" value="Genomic_DNA"/>
</dbReference>
<gene>
    <name evidence="1" type="ORF">CFOL_v3_11421</name>
</gene>
<dbReference type="Proteomes" id="UP000187406">
    <property type="component" value="Unassembled WGS sequence"/>
</dbReference>
<sequence length="171" mass="19768">MSEEELIIRGELENDVERNLEEEIKDGIHHLALRLHRLYQHKNERNARQVYETSERRNKALCEVNVSIKMEGETRIEIKETKKEARQKGWPLSEAMLVNGTKKFDWAKSTLRSGSSGVASNTKNDTSHKAKMLISNKEHGTYARRNLISASRQRKGNLSVDPKLLQPGWKY</sequence>
<evidence type="ECO:0000313" key="1">
    <source>
        <dbReference type="EMBL" id="GAV67918.1"/>
    </source>
</evidence>
<name>A0A1Q3BJ19_CEPFO</name>
<accession>A0A1Q3BJ19</accession>
<proteinExistence type="predicted"/>
<comment type="caution">
    <text evidence="1">The sequence shown here is derived from an EMBL/GenBank/DDBJ whole genome shotgun (WGS) entry which is preliminary data.</text>
</comment>
<protein>
    <submittedName>
        <fullName evidence="1">Uncharacterized protein</fullName>
    </submittedName>
</protein>
<dbReference type="AlphaFoldDB" id="A0A1Q3BJ19"/>
<evidence type="ECO:0000313" key="2">
    <source>
        <dbReference type="Proteomes" id="UP000187406"/>
    </source>
</evidence>
<dbReference type="OrthoDB" id="1917248at2759"/>
<reference evidence="2" key="1">
    <citation type="submission" date="2016-04" db="EMBL/GenBank/DDBJ databases">
        <title>Cephalotus genome sequencing.</title>
        <authorList>
            <person name="Fukushima K."/>
            <person name="Hasebe M."/>
            <person name="Fang X."/>
        </authorList>
    </citation>
    <scope>NUCLEOTIDE SEQUENCE [LARGE SCALE GENOMIC DNA]</scope>
    <source>
        <strain evidence="2">cv. St1</strain>
    </source>
</reference>
<organism evidence="1 2">
    <name type="scientific">Cephalotus follicularis</name>
    <name type="common">Albany pitcher plant</name>
    <dbReference type="NCBI Taxonomy" id="3775"/>
    <lineage>
        <taxon>Eukaryota</taxon>
        <taxon>Viridiplantae</taxon>
        <taxon>Streptophyta</taxon>
        <taxon>Embryophyta</taxon>
        <taxon>Tracheophyta</taxon>
        <taxon>Spermatophyta</taxon>
        <taxon>Magnoliopsida</taxon>
        <taxon>eudicotyledons</taxon>
        <taxon>Gunneridae</taxon>
        <taxon>Pentapetalae</taxon>
        <taxon>rosids</taxon>
        <taxon>fabids</taxon>
        <taxon>Oxalidales</taxon>
        <taxon>Cephalotaceae</taxon>
        <taxon>Cephalotus</taxon>
    </lineage>
</organism>
<dbReference type="InParanoid" id="A0A1Q3BJ19"/>